<proteinExistence type="predicted"/>
<gene>
    <name evidence="3" type="ORF">C7450_1076</name>
</gene>
<feature type="domain" description="Phage tail tape measure protein" evidence="2">
    <location>
        <begin position="209"/>
        <end position="384"/>
    </location>
</feature>
<reference evidence="3 4" key="1">
    <citation type="submission" date="2018-05" db="EMBL/GenBank/DDBJ databases">
        <title>Genomic Encyclopedia of Type Strains, Phase IV (KMG-IV): sequencing the most valuable type-strain genomes for metagenomic binning, comparative biology and taxonomic classification.</title>
        <authorList>
            <person name="Goeker M."/>
        </authorList>
    </citation>
    <scope>NUCLEOTIDE SEQUENCE [LARGE SCALE GENOMIC DNA]</scope>
    <source>
        <strain evidence="3 4">DSM 6462</strain>
    </source>
</reference>
<dbReference type="AlphaFoldDB" id="A0A2V3U356"/>
<feature type="coiled-coil region" evidence="1">
    <location>
        <begin position="53"/>
        <end position="101"/>
    </location>
</feature>
<accession>A0A2V3U356</accession>
<comment type="caution">
    <text evidence="3">The sequence shown here is derived from an EMBL/GenBank/DDBJ whole genome shotgun (WGS) entry which is preliminary data.</text>
</comment>
<keyword evidence="4" id="KW-1185">Reference proteome</keyword>
<evidence type="ECO:0000313" key="4">
    <source>
        <dbReference type="Proteomes" id="UP000248021"/>
    </source>
</evidence>
<dbReference type="Pfam" id="PF10145">
    <property type="entry name" value="PhageMin_Tail"/>
    <property type="match status" value="1"/>
</dbReference>
<dbReference type="OrthoDB" id="8429573at2"/>
<organism evidence="3 4">
    <name type="scientific">Chelatococcus asaccharovorans</name>
    <dbReference type="NCBI Taxonomy" id="28210"/>
    <lineage>
        <taxon>Bacteria</taxon>
        <taxon>Pseudomonadati</taxon>
        <taxon>Pseudomonadota</taxon>
        <taxon>Alphaproteobacteria</taxon>
        <taxon>Hyphomicrobiales</taxon>
        <taxon>Chelatococcaceae</taxon>
        <taxon>Chelatococcus</taxon>
    </lineage>
</organism>
<dbReference type="InterPro" id="IPR010090">
    <property type="entry name" value="Phage_tape_meas"/>
</dbReference>
<dbReference type="Proteomes" id="UP000248021">
    <property type="component" value="Unassembled WGS sequence"/>
</dbReference>
<evidence type="ECO:0000256" key="1">
    <source>
        <dbReference type="SAM" id="Coils"/>
    </source>
</evidence>
<dbReference type="NCBIfam" id="TIGR01760">
    <property type="entry name" value="tape_meas_TP901"/>
    <property type="match status" value="1"/>
</dbReference>
<evidence type="ECO:0000313" key="3">
    <source>
        <dbReference type="EMBL" id="PXW56969.1"/>
    </source>
</evidence>
<dbReference type="EMBL" id="QJJK01000007">
    <property type="protein sequence ID" value="PXW56969.1"/>
    <property type="molecule type" value="Genomic_DNA"/>
</dbReference>
<protein>
    <submittedName>
        <fullName evidence="3">TP901 family phage tail tape measure protein</fullName>
    </submittedName>
</protein>
<dbReference type="RefSeq" id="WP_110375607.1">
    <property type="nucleotide sequence ID" value="NZ_JAHBRY010000001.1"/>
</dbReference>
<evidence type="ECO:0000259" key="2">
    <source>
        <dbReference type="Pfam" id="PF10145"/>
    </source>
</evidence>
<sequence length="631" mass="66822">MATVTSSLVLKLIDQMSGPAKGAAGSLKGLASATKNLEKLGKITAFREAMRSMKEASSAFKRTQEQVRRLKTELAGTDSPSRKLQSALKAAERAAASAKKAFMDQGQAARQARTALEQSGGSVRRLAGDEAKLRNAIDRTNAALQRRAQRADALRGLGGMGAAGALVAGYHARRLGQKSIVSAAEFDLGVKRQRYVQGLSGEEQAPLIEQAKRIGQETQFTNLDVVRAQTKAMQGLDAAAPGVRADIAQGLMEHVKNYAMIMEADLETSAEAVRSYLLATRKDISTKEKALKEAGKAVNQMVKMAKMGGMDDEDVQQFFKYSAASATTLGLTTDTLMSLGALARRGGLRGDEAGVFVRSASAKIASPTKKGLSALNAAGINYSDYVRMPDKLDVGGLEGQFKMNMGIGLEDGVRKKLTDILADKGLLGDRGKFIEAVTGAVEEQFPRTKKGTMRPADRVNISKVADTFYRLSAQSVDAEGLLDAVMSSNMTLAQLNAFLTDKQGGRGAITQSQWDQFKAARQQIKNAGDDEDMAKNMATNIMSGLGGSLENLKGSVENLVTSIGTANEGLSVTATPKVDTSSIDAATAKARELNAELSRAGSLAQAAGRAARDGLAQKLRGVHADPGIEAR</sequence>
<keyword evidence="1" id="KW-0175">Coiled coil</keyword>
<name>A0A2V3U356_9HYPH</name>